<feature type="region of interest" description="Disordered" evidence="2">
    <location>
        <begin position="66"/>
        <end position="171"/>
    </location>
</feature>
<dbReference type="InterPro" id="IPR012677">
    <property type="entry name" value="Nucleotide-bd_a/b_plait_sf"/>
</dbReference>
<protein>
    <recommendedName>
        <fullName evidence="3">RRM domain-containing protein</fullName>
    </recommendedName>
</protein>
<dbReference type="SUPFAM" id="SSF54928">
    <property type="entry name" value="RNA-binding domain, RBD"/>
    <property type="match status" value="1"/>
</dbReference>
<feature type="compositionally biased region" description="Basic and acidic residues" evidence="2">
    <location>
        <begin position="149"/>
        <end position="161"/>
    </location>
</feature>
<dbReference type="PROSITE" id="PS50102">
    <property type="entry name" value="RRM"/>
    <property type="match status" value="1"/>
</dbReference>
<feature type="region of interest" description="Disordered" evidence="2">
    <location>
        <begin position="616"/>
        <end position="657"/>
    </location>
</feature>
<evidence type="ECO:0000313" key="4">
    <source>
        <dbReference type="EMBL" id="DAD18209.1"/>
    </source>
</evidence>
<name>A0A822XGQ9_NELNU</name>
<keyword evidence="5" id="KW-1185">Reference proteome</keyword>
<dbReference type="InterPro" id="IPR040366">
    <property type="entry name" value="Nab2/ZC3H14"/>
</dbReference>
<evidence type="ECO:0000313" key="5">
    <source>
        <dbReference type="Proteomes" id="UP000607653"/>
    </source>
</evidence>
<comment type="caution">
    <text evidence="4">The sequence shown here is derived from an EMBL/GenBank/DDBJ whole genome shotgun (WGS) entry which is preliminary data.</text>
</comment>
<dbReference type="GO" id="GO:0043488">
    <property type="term" value="P:regulation of mRNA stability"/>
    <property type="evidence" value="ECO:0007669"/>
    <property type="project" value="InterPro"/>
</dbReference>
<organism evidence="4 5">
    <name type="scientific">Nelumbo nucifera</name>
    <name type="common">Sacred lotus</name>
    <dbReference type="NCBI Taxonomy" id="4432"/>
    <lineage>
        <taxon>Eukaryota</taxon>
        <taxon>Viridiplantae</taxon>
        <taxon>Streptophyta</taxon>
        <taxon>Embryophyta</taxon>
        <taxon>Tracheophyta</taxon>
        <taxon>Spermatophyta</taxon>
        <taxon>Magnoliopsida</taxon>
        <taxon>Proteales</taxon>
        <taxon>Nelumbonaceae</taxon>
        <taxon>Nelumbo</taxon>
    </lineage>
</organism>
<feature type="compositionally biased region" description="Polar residues" evidence="2">
    <location>
        <begin position="622"/>
        <end position="640"/>
    </location>
</feature>
<proteinExistence type="predicted"/>
<gene>
    <name evidence="4" type="ORF">HUJ06_019672</name>
</gene>
<feature type="compositionally biased region" description="Basic and acidic residues" evidence="2">
    <location>
        <begin position="116"/>
        <end position="127"/>
    </location>
</feature>
<evidence type="ECO:0000259" key="3">
    <source>
        <dbReference type="PROSITE" id="PS50102"/>
    </source>
</evidence>
<evidence type="ECO:0000256" key="1">
    <source>
        <dbReference type="PROSITE-ProRule" id="PRU00176"/>
    </source>
</evidence>
<reference evidence="4 5" key="1">
    <citation type="journal article" date="2020" name="Mol. Biol. Evol.">
        <title>Distinct Expression and Methylation Patterns for Genes with Different Fates following a Single Whole-Genome Duplication in Flowering Plants.</title>
        <authorList>
            <person name="Shi T."/>
            <person name="Rahmani R.S."/>
            <person name="Gugger P.F."/>
            <person name="Wang M."/>
            <person name="Li H."/>
            <person name="Zhang Y."/>
            <person name="Li Z."/>
            <person name="Wang Q."/>
            <person name="Van de Peer Y."/>
            <person name="Marchal K."/>
            <person name="Chen J."/>
        </authorList>
    </citation>
    <scope>NUCLEOTIDE SEQUENCE [LARGE SCALE GENOMIC DNA]</scope>
    <source>
        <tissue evidence="4">Leaf</tissue>
    </source>
</reference>
<dbReference type="Pfam" id="PF00076">
    <property type="entry name" value="RRM_1"/>
    <property type="match status" value="1"/>
</dbReference>
<dbReference type="PANTHER" id="PTHR14738:SF32">
    <property type="entry name" value="RNA BINDING (RRM_RBD_RNP MOTIFS) FAMILY PROTEIN"/>
    <property type="match status" value="1"/>
</dbReference>
<feature type="domain" description="RRM" evidence="3">
    <location>
        <begin position="479"/>
        <end position="556"/>
    </location>
</feature>
<evidence type="ECO:0000256" key="2">
    <source>
        <dbReference type="SAM" id="MobiDB-lite"/>
    </source>
</evidence>
<feature type="compositionally biased region" description="Basic residues" evidence="2">
    <location>
        <begin position="132"/>
        <end position="148"/>
    </location>
</feature>
<dbReference type="AlphaFoldDB" id="A0A822XGQ9"/>
<feature type="compositionally biased region" description="Polar residues" evidence="2">
    <location>
        <begin position="447"/>
        <end position="471"/>
    </location>
</feature>
<sequence length="657" mass="72262">MQEYAIVLLRNGRHKGEARSELNVFLGDDSDSFVSWLWDHLSSNLHLYVQPGETCQDEVTKRKPVLIEQTERYDPKDLDSESEREILTKEPRSRRNREWKGLVRDVAEPPPLRSSEIGDLHSGEKTHGGSGRNKRSHSPRPSHQRKRNRQDDRQPTKRELNSHPTIDAPRRLLQFAVRDAVGTLRPSNARTESASKRLLSVVSTSTGDSSLGDRSQRIRSVARVPSTMKSAIKASAEAAEDVTKVKCSGNVFNRLGRGTNVSGATAQASGYEIHTLKNREYRDLDQVGGVANSDYMQRHDYGELTGNMAMLDRGAVLTSDSVSDNDGYDDVVDHRVINASQTDTSVGDKDGDSLMVQYRVAKNTDEAARKTRMKDQDPSLAANTSRKIVKISVNVNTWKPPHYEAPGEVRDTEYRKTAHDSGVGEVKPGIRLMKEKNNVAASIENESPTMQAPQESQKTVPPATCSYSTSRPSEDADSRTIFVSNVHFAATKDTLSRHFNKCGEVLKVIIVTDAATGQPIGSAYVEFMRKEAAELALSLNGTSFMSRILKVVMRTSAHQEAAPTTWPRMARALPFAARLARVPFPRGMPGAFGARLPIKTGARSLQWKRDAPVTTAGEGAVNVQNGVTPSSNIPSPTGRNLTYVRTEPKPSGSSGPA</sequence>
<dbReference type="InterPro" id="IPR000504">
    <property type="entry name" value="RRM_dom"/>
</dbReference>
<dbReference type="InterPro" id="IPR035979">
    <property type="entry name" value="RBD_domain_sf"/>
</dbReference>
<dbReference type="Gene3D" id="3.30.70.330">
    <property type="match status" value="1"/>
</dbReference>
<feature type="compositionally biased region" description="Basic and acidic residues" evidence="2">
    <location>
        <begin position="69"/>
        <end position="107"/>
    </location>
</feature>
<dbReference type="SMART" id="SM00360">
    <property type="entry name" value="RRM"/>
    <property type="match status" value="1"/>
</dbReference>
<feature type="region of interest" description="Disordered" evidence="2">
    <location>
        <begin position="447"/>
        <end position="472"/>
    </location>
</feature>
<dbReference type="Proteomes" id="UP000607653">
    <property type="component" value="Unassembled WGS sequence"/>
</dbReference>
<dbReference type="GO" id="GO:0008143">
    <property type="term" value="F:poly(A) binding"/>
    <property type="evidence" value="ECO:0007669"/>
    <property type="project" value="InterPro"/>
</dbReference>
<dbReference type="PANTHER" id="PTHR14738">
    <property type="entry name" value="ZINC FINGER CCCH DOMAIN-CONTAINING PROTEIN 14"/>
    <property type="match status" value="1"/>
</dbReference>
<accession>A0A822XGQ9</accession>
<keyword evidence="1" id="KW-0694">RNA-binding</keyword>
<dbReference type="EMBL" id="DUZY01000001">
    <property type="protein sequence ID" value="DAD18209.1"/>
    <property type="molecule type" value="Genomic_DNA"/>
</dbReference>